<accession>A0A166IXD4</accession>
<organism evidence="1 2">
    <name type="scientific">Nodularia spumigena CENA596</name>
    <dbReference type="NCBI Taxonomy" id="1819295"/>
    <lineage>
        <taxon>Bacteria</taxon>
        <taxon>Bacillati</taxon>
        <taxon>Cyanobacteriota</taxon>
        <taxon>Cyanophyceae</taxon>
        <taxon>Nostocales</taxon>
        <taxon>Nodulariaceae</taxon>
        <taxon>Nodularia</taxon>
    </lineage>
</organism>
<reference evidence="1 2" key="1">
    <citation type="submission" date="2016-04" db="EMBL/GenBank/DDBJ databases">
        <title>Draft Genome Assembly of the Bloom-forming Cyanobacterium Nodularia spumigena Strain CENA596 in Shrimp Production Ponds.</title>
        <authorList>
            <person name="Popin R.V."/>
            <person name="Rigonato J."/>
            <person name="Abreu V.A."/>
            <person name="Andreote A.P."/>
            <person name="Silveira S.B."/>
            <person name="Odebrecht C."/>
            <person name="Fiore M.F."/>
        </authorList>
    </citation>
    <scope>NUCLEOTIDE SEQUENCE [LARGE SCALE GENOMIC DNA]</scope>
    <source>
        <strain evidence="1 2">CENA596</strain>
    </source>
</reference>
<dbReference type="RefSeq" id="WP_063873526.1">
    <property type="nucleotide sequence ID" value="NZ_CAWMRI010000215.1"/>
</dbReference>
<proteinExistence type="predicted"/>
<dbReference type="InterPro" id="IPR049578">
    <property type="entry name" value="CAXIP1-like_GIY-YIG_dom"/>
</dbReference>
<evidence type="ECO:0000313" key="1">
    <source>
        <dbReference type="EMBL" id="KZL48977.1"/>
    </source>
</evidence>
<dbReference type="OrthoDB" id="424286at2"/>
<name>A0A166IXD4_NODSP</name>
<comment type="caution">
    <text evidence="1">The sequence shown here is derived from an EMBL/GenBank/DDBJ whole genome shotgun (WGS) entry which is preliminary data.</text>
</comment>
<dbReference type="AlphaFoldDB" id="A0A166IXD4"/>
<sequence>MTTEINIPSLANLEYIPYIDDQGRVIEAFQGKIGVYAIFDQAKVLQFVGYSRDVYLSLKQHLVRQPQECYWVKAQTIARPSRTVLENIENAWIAENGSVPLGNADHKESWTQPINVLPLMTPEEEEKYHNPANDELAQIKILKNISRRVESEILGVLKDRGLQEQFRFSPKLKEEGLLDLK</sequence>
<evidence type="ECO:0000313" key="2">
    <source>
        <dbReference type="Proteomes" id="UP000076555"/>
    </source>
</evidence>
<protein>
    <submittedName>
        <fullName evidence="1">Nuclease subunit of the excinuclease complex</fullName>
    </submittedName>
</protein>
<dbReference type="Proteomes" id="UP000076555">
    <property type="component" value="Unassembled WGS sequence"/>
</dbReference>
<dbReference type="CDD" id="cd10450">
    <property type="entry name" value="GIY-YIG_AtGrxS16_like"/>
    <property type="match status" value="1"/>
</dbReference>
<dbReference type="EMBL" id="LWAJ01000215">
    <property type="protein sequence ID" value="KZL48977.1"/>
    <property type="molecule type" value="Genomic_DNA"/>
</dbReference>
<gene>
    <name evidence="1" type="ORF">A2T98_15400</name>
</gene>